<evidence type="ECO:0000256" key="1">
    <source>
        <dbReference type="ARBA" id="ARBA00023157"/>
    </source>
</evidence>
<dbReference type="InterPro" id="IPR018378">
    <property type="entry name" value="C-type_lectin_CS"/>
</dbReference>
<dbReference type="Pfam" id="PF00024">
    <property type="entry name" value="PAN_1"/>
    <property type="match status" value="1"/>
</dbReference>
<sequence length="232" mass="26602">RMNLYLVIVVILAVRGVIISDFMSRNPTYDNRATLSTNIISTLIFRSSLHCASHCTRNDECKSIMFNMDTHSCQLLSVHMSDTGPQTYTGWLYYEKKFDSSIWHKHLGHWYMLDTNERTFNDSRSFCASLSPTSYVTEVDSQAENDWLIELTLPNGGESARYWLNGYDTDNSGTFTWIESQTPANYTNWYPGEPNDFFGPSEICITLMPGNMEGWHDVPCSMTFPVVCERDS</sequence>
<dbReference type="PANTHER" id="PTHR22803">
    <property type="entry name" value="MANNOSE, PHOSPHOLIPASE, LECTIN RECEPTOR RELATED"/>
    <property type="match status" value="1"/>
</dbReference>
<dbReference type="PROSITE" id="PS00615">
    <property type="entry name" value="C_TYPE_LECTIN_1"/>
    <property type="match status" value="1"/>
</dbReference>
<dbReference type="PROSITE" id="PS50041">
    <property type="entry name" value="C_TYPE_LECTIN_2"/>
    <property type="match status" value="1"/>
</dbReference>
<dbReference type="Gene3D" id="3.50.4.10">
    <property type="entry name" value="Hepatocyte Growth Factor"/>
    <property type="match status" value="1"/>
</dbReference>
<reference evidence="4" key="1">
    <citation type="submission" date="2022-08" db="UniProtKB">
        <authorList>
            <consortium name="EnsemblMetazoa"/>
        </authorList>
    </citation>
    <scope>IDENTIFICATION</scope>
    <source>
        <strain evidence="4">05x7-T-G4-1.051#20</strain>
    </source>
</reference>
<evidence type="ECO:0000313" key="4">
    <source>
        <dbReference type="EnsemblMetazoa" id="G15733.1:cds"/>
    </source>
</evidence>
<keyword evidence="1" id="KW-1015">Disulfide bond</keyword>
<feature type="chain" id="PRO_5036453119" description="C-type lectin domain-containing protein" evidence="2">
    <location>
        <begin position="20"/>
        <end position="232"/>
    </location>
</feature>
<keyword evidence="5" id="KW-1185">Reference proteome</keyword>
<dbReference type="InterPro" id="IPR016187">
    <property type="entry name" value="CTDL_fold"/>
</dbReference>
<dbReference type="AlphaFoldDB" id="A0A8W8IWP2"/>
<dbReference type="EnsemblMetazoa" id="G15733.1">
    <property type="protein sequence ID" value="G15733.1:cds"/>
    <property type="gene ID" value="G15733"/>
</dbReference>
<dbReference type="Proteomes" id="UP000005408">
    <property type="component" value="Unassembled WGS sequence"/>
</dbReference>
<feature type="signal peptide" evidence="2">
    <location>
        <begin position="1"/>
        <end position="19"/>
    </location>
</feature>
<evidence type="ECO:0000313" key="5">
    <source>
        <dbReference type="Proteomes" id="UP000005408"/>
    </source>
</evidence>
<dbReference type="InterPro" id="IPR001304">
    <property type="entry name" value="C-type_lectin-like"/>
</dbReference>
<dbReference type="InterPro" id="IPR003609">
    <property type="entry name" value="Pan_app"/>
</dbReference>
<dbReference type="InterPro" id="IPR016186">
    <property type="entry name" value="C-type_lectin-like/link_sf"/>
</dbReference>
<dbReference type="SMART" id="SM00034">
    <property type="entry name" value="CLECT"/>
    <property type="match status" value="1"/>
</dbReference>
<accession>A0A8W8IWP2</accession>
<keyword evidence="2" id="KW-0732">Signal</keyword>
<dbReference type="Pfam" id="PF00059">
    <property type="entry name" value="Lectin_C"/>
    <property type="match status" value="1"/>
</dbReference>
<name>A0A8W8IWP2_MAGGI</name>
<organism evidence="4 5">
    <name type="scientific">Magallana gigas</name>
    <name type="common">Pacific oyster</name>
    <name type="synonym">Crassostrea gigas</name>
    <dbReference type="NCBI Taxonomy" id="29159"/>
    <lineage>
        <taxon>Eukaryota</taxon>
        <taxon>Metazoa</taxon>
        <taxon>Spiralia</taxon>
        <taxon>Lophotrochozoa</taxon>
        <taxon>Mollusca</taxon>
        <taxon>Bivalvia</taxon>
        <taxon>Autobranchia</taxon>
        <taxon>Pteriomorphia</taxon>
        <taxon>Ostreida</taxon>
        <taxon>Ostreoidea</taxon>
        <taxon>Ostreidae</taxon>
        <taxon>Magallana</taxon>
    </lineage>
</organism>
<dbReference type="CDD" id="cd00037">
    <property type="entry name" value="CLECT"/>
    <property type="match status" value="1"/>
</dbReference>
<dbReference type="InterPro" id="IPR050111">
    <property type="entry name" value="C-type_lectin/snaclec_domain"/>
</dbReference>
<evidence type="ECO:0000256" key="2">
    <source>
        <dbReference type="SAM" id="SignalP"/>
    </source>
</evidence>
<dbReference type="SUPFAM" id="SSF56436">
    <property type="entry name" value="C-type lectin-like"/>
    <property type="match status" value="1"/>
</dbReference>
<feature type="domain" description="C-type lectin" evidence="3">
    <location>
        <begin position="106"/>
        <end position="229"/>
    </location>
</feature>
<protein>
    <recommendedName>
        <fullName evidence="3">C-type lectin domain-containing protein</fullName>
    </recommendedName>
</protein>
<dbReference type="Gene3D" id="3.10.100.10">
    <property type="entry name" value="Mannose-Binding Protein A, subunit A"/>
    <property type="match status" value="1"/>
</dbReference>
<evidence type="ECO:0000259" key="3">
    <source>
        <dbReference type="PROSITE" id="PS50041"/>
    </source>
</evidence>
<proteinExistence type="predicted"/>